<feature type="compositionally biased region" description="Polar residues" evidence="1">
    <location>
        <begin position="442"/>
        <end position="453"/>
    </location>
</feature>
<dbReference type="GO" id="GO:0007094">
    <property type="term" value="P:mitotic spindle assembly checkpoint signaling"/>
    <property type="evidence" value="ECO:0007669"/>
    <property type="project" value="TreeGrafter"/>
</dbReference>
<dbReference type="EMBL" id="MU003767">
    <property type="protein sequence ID" value="KAF2725702.1"/>
    <property type="molecule type" value="Genomic_DNA"/>
</dbReference>
<evidence type="ECO:0000313" key="4">
    <source>
        <dbReference type="Proteomes" id="UP000799441"/>
    </source>
</evidence>
<dbReference type="GO" id="GO:0006888">
    <property type="term" value="P:endoplasmic reticulum to Golgi vesicle-mediated transport"/>
    <property type="evidence" value="ECO:0007669"/>
    <property type="project" value="TreeGrafter"/>
</dbReference>
<accession>A0A9P4QEC3</accession>
<dbReference type="GO" id="GO:0005737">
    <property type="term" value="C:cytoplasm"/>
    <property type="evidence" value="ECO:0007669"/>
    <property type="project" value="GOC"/>
</dbReference>
<comment type="caution">
    <text evidence="3">The sequence shown here is derived from an EMBL/GenBank/DDBJ whole genome shotgun (WGS) entry which is preliminary data.</text>
</comment>
<reference evidence="3" key="1">
    <citation type="journal article" date="2020" name="Stud. Mycol.">
        <title>101 Dothideomycetes genomes: a test case for predicting lifestyles and emergence of pathogens.</title>
        <authorList>
            <person name="Haridas S."/>
            <person name="Albert R."/>
            <person name="Binder M."/>
            <person name="Bloem J."/>
            <person name="Labutti K."/>
            <person name="Salamov A."/>
            <person name="Andreopoulos B."/>
            <person name="Baker S."/>
            <person name="Barry K."/>
            <person name="Bills G."/>
            <person name="Bluhm B."/>
            <person name="Cannon C."/>
            <person name="Castanera R."/>
            <person name="Culley D."/>
            <person name="Daum C."/>
            <person name="Ezra D."/>
            <person name="Gonzalez J."/>
            <person name="Henrissat B."/>
            <person name="Kuo A."/>
            <person name="Liang C."/>
            <person name="Lipzen A."/>
            <person name="Lutzoni F."/>
            <person name="Magnuson J."/>
            <person name="Mondo S."/>
            <person name="Nolan M."/>
            <person name="Ohm R."/>
            <person name="Pangilinan J."/>
            <person name="Park H.-J."/>
            <person name="Ramirez L."/>
            <person name="Alfaro M."/>
            <person name="Sun H."/>
            <person name="Tritt A."/>
            <person name="Yoshinaga Y."/>
            <person name="Zwiers L.-H."/>
            <person name="Turgeon B."/>
            <person name="Goodwin S."/>
            <person name="Spatafora J."/>
            <person name="Crous P."/>
            <person name="Grigoriev I."/>
        </authorList>
    </citation>
    <scope>NUCLEOTIDE SEQUENCE</scope>
    <source>
        <strain evidence="3">CBS 116435</strain>
    </source>
</reference>
<dbReference type="AlphaFoldDB" id="A0A9P4QEC3"/>
<dbReference type="PANTHER" id="PTHR12205">
    <property type="entry name" value="CENTROMERE/KINETOCHORE PROTEIN ZW10"/>
    <property type="match status" value="1"/>
</dbReference>
<dbReference type="Gene3D" id="1.10.357.150">
    <property type="match status" value="1"/>
</dbReference>
<organism evidence="3 4">
    <name type="scientific">Polychaeton citri CBS 116435</name>
    <dbReference type="NCBI Taxonomy" id="1314669"/>
    <lineage>
        <taxon>Eukaryota</taxon>
        <taxon>Fungi</taxon>
        <taxon>Dikarya</taxon>
        <taxon>Ascomycota</taxon>
        <taxon>Pezizomycotina</taxon>
        <taxon>Dothideomycetes</taxon>
        <taxon>Dothideomycetidae</taxon>
        <taxon>Capnodiales</taxon>
        <taxon>Capnodiaceae</taxon>
        <taxon>Polychaeton</taxon>
    </lineage>
</organism>
<evidence type="ECO:0000256" key="1">
    <source>
        <dbReference type="SAM" id="MobiDB-lite"/>
    </source>
</evidence>
<gene>
    <name evidence="3" type="ORF">K431DRAFT_281066</name>
</gene>
<feature type="compositionally biased region" description="Basic and acidic residues" evidence="1">
    <location>
        <begin position="472"/>
        <end position="488"/>
    </location>
</feature>
<feature type="compositionally biased region" description="Acidic residues" evidence="1">
    <location>
        <begin position="458"/>
        <end position="471"/>
    </location>
</feature>
<evidence type="ECO:0000313" key="3">
    <source>
        <dbReference type="EMBL" id="KAF2725702.1"/>
    </source>
</evidence>
<dbReference type="OrthoDB" id="534815at2759"/>
<feature type="region of interest" description="Disordered" evidence="1">
    <location>
        <begin position="409"/>
        <end position="527"/>
    </location>
</feature>
<proteinExistence type="predicted"/>
<dbReference type="PANTHER" id="PTHR12205:SF0">
    <property type="entry name" value="CENTROMERE_KINETOCHORE PROTEIN ZW10 HOMOLOG"/>
    <property type="match status" value="1"/>
</dbReference>
<sequence length="837" mass="92859">MAAETIIPSILDFVNDSSYPEDEQIASSNLGPDSVQQLLAELRKGQEKVKNEIRSLSQAAAPDIDTWILRAKELQADILRSRDTAREIVAEAEAGQVLKEKAQDAGSKVKLLQAEVAFQDTLAGSLEHIKYANGLLEKAREAVVGLDAEKAFMRLEDADASIAGLQAIEGSRPYEVLRKRAVDVRENISETATAAWHGLVALDVQERAVRFEERWAEGSADLTLQKLIPILNGLDLFDGLAAKLARDIDRLVLRPSMLKGRDNTVRLVNTDGGLNCNQIGDGSIDNVFKSLKSIVNYLPKALPTSISMPVSEKLMPLMASRLEEHWLEPAVPLETDEIRGFDTLLADVGALADQIDASGWQGAQPLRDWVKAAPRNWLTKRRETLLGETRSLVFSGLRSTKTVERVETQMMSTNDGLVGPDTAQTEAKNEDDWDNAWDEPADSSTLEAQSDTTPHGDEADDSAWDVEDDEEPIQHKESNKEHDNGKDNADEEEAWGWGDDDASKQSQSPAKEKKLPQVDRSNAPLQTAEREMTLREIYTVTAIPDNIIRTIKQVIEDAQTLSGPDYTSSPVAPAATALYTLPTLALAIYRATATQAYTRSDNGGMLMYNDSNRLAENLRSWQASQPLASRLRLDNDVKALEQFAKAAYSSEMESQRTILRDLLDGAQGFSNSTVQPFKGECESAVEQIVHRLRSVHHQWKSVLSQSALLQSLGSLLSTVINKMISEIEDLGDISEADSKQLKLLCENMASIKDTFRQQMPDGSEGDMTFVYCPTWLKFQYLAEILESSLADIKYLWNEGELSLEFDPEEVIELIEALFAESDIRRRTINEIRRGGRS</sequence>
<dbReference type="Proteomes" id="UP000799441">
    <property type="component" value="Unassembled WGS sequence"/>
</dbReference>
<dbReference type="InterPro" id="IPR046362">
    <property type="entry name" value="Zw10/DSL1_C_sf"/>
</dbReference>
<keyword evidence="4" id="KW-1185">Reference proteome</keyword>
<feature type="domain" description="ZW10 C-terminal helical" evidence="2">
    <location>
        <begin position="684"/>
        <end position="831"/>
    </location>
</feature>
<evidence type="ECO:0000259" key="2">
    <source>
        <dbReference type="Pfam" id="PF22766"/>
    </source>
</evidence>
<dbReference type="Pfam" id="PF22766">
    <property type="entry name" value="ZW10_C2"/>
    <property type="match status" value="1"/>
</dbReference>
<dbReference type="GO" id="GO:1990423">
    <property type="term" value="C:RZZ complex"/>
    <property type="evidence" value="ECO:0007669"/>
    <property type="project" value="TreeGrafter"/>
</dbReference>
<dbReference type="InterPro" id="IPR055148">
    <property type="entry name" value="ZW10_C_2"/>
</dbReference>
<feature type="compositionally biased region" description="Acidic residues" evidence="1">
    <location>
        <begin position="489"/>
        <end position="500"/>
    </location>
</feature>
<name>A0A9P4QEC3_9PEZI</name>
<protein>
    <recommendedName>
        <fullName evidence="2">ZW10 C-terminal helical domain-containing protein</fullName>
    </recommendedName>
</protein>
<feature type="compositionally biased region" description="Acidic residues" evidence="1">
    <location>
        <begin position="429"/>
        <end position="441"/>
    </location>
</feature>